<gene>
    <name evidence="2" type="ORF">FX988_00665</name>
</gene>
<dbReference type="RefSeq" id="WP_160178327.1">
    <property type="nucleotide sequence ID" value="NZ_CP047656.1"/>
</dbReference>
<dbReference type="PANTHER" id="PTHR33164">
    <property type="entry name" value="TRANSCRIPTIONAL REGULATOR, MARR FAMILY"/>
    <property type="match status" value="1"/>
</dbReference>
<keyword evidence="3" id="KW-1185">Reference proteome</keyword>
<sequence>MHSQLIEHIFAISERYRLTVRSAINASELGIGAMHVRSLKIIAETPDCTANHIVIKLVRDKAQVARLVKELLTIKLIDKNAHPDDKRSQILTLNSQGKKLMKQLQHAQEKIQAQMTQGLSAEQQRQFEDIAQHISHNLMPSKV</sequence>
<dbReference type="SMART" id="SM00347">
    <property type="entry name" value="HTH_MARR"/>
    <property type="match status" value="1"/>
</dbReference>
<evidence type="ECO:0000313" key="2">
    <source>
        <dbReference type="EMBL" id="QHJ10451.1"/>
    </source>
</evidence>
<reference evidence="2 3" key="1">
    <citation type="submission" date="2019-12" db="EMBL/GenBank/DDBJ databases">
        <title>Genome sequencing and assembly of endphytes of Porphyra tenera.</title>
        <authorList>
            <person name="Park J.M."/>
            <person name="Shin R."/>
            <person name="Jo S.H."/>
        </authorList>
    </citation>
    <scope>NUCLEOTIDE SEQUENCE [LARGE SCALE GENOMIC DNA]</scope>
    <source>
        <strain evidence="2 3">GPM4</strain>
    </source>
</reference>
<dbReference type="InterPro" id="IPR036390">
    <property type="entry name" value="WH_DNA-bd_sf"/>
</dbReference>
<dbReference type="GO" id="GO:0003700">
    <property type="term" value="F:DNA-binding transcription factor activity"/>
    <property type="evidence" value="ECO:0007669"/>
    <property type="project" value="InterPro"/>
</dbReference>
<dbReference type="Pfam" id="PF01047">
    <property type="entry name" value="MarR"/>
    <property type="match status" value="1"/>
</dbReference>
<name>A0A857JHL7_9ALTE</name>
<dbReference type="PANTHER" id="PTHR33164:SF43">
    <property type="entry name" value="HTH-TYPE TRANSCRIPTIONAL REPRESSOR YETL"/>
    <property type="match status" value="1"/>
</dbReference>
<evidence type="ECO:0000313" key="3">
    <source>
        <dbReference type="Proteomes" id="UP000464524"/>
    </source>
</evidence>
<dbReference type="SUPFAM" id="SSF46785">
    <property type="entry name" value="Winged helix' DNA-binding domain"/>
    <property type="match status" value="1"/>
</dbReference>
<proteinExistence type="predicted"/>
<dbReference type="InterPro" id="IPR039422">
    <property type="entry name" value="MarR/SlyA-like"/>
</dbReference>
<dbReference type="KEGG" id="pmes:FX988_00665"/>
<dbReference type="InterPro" id="IPR036388">
    <property type="entry name" value="WH-like_DNA-bd_sf"/>
</dbReference>
<dbReference type="EMBL" id="CP047656">
    <property type="protein sequence ID" value="QHJ10451.1"/>
    <property type="molecule type" value="Genomic_DNA"/>
</dbReference>
<dbReference type="OrthoDB" id="6196575at2"/>
<accession>A0A857JHL7</accession>
<dbReference type="Gene3D" id="1.10.10.10">
    <property type="entry name" value="Winged helix-like DNA-binding domain superfamily/Winged helix DNA-binding domain"/>
    <property type="match status" value="1"/>
</dbReference>
<dbReference type="PROSITE" id="PS50995">
    <property type="entry name" value="HTH_MARR_2"/>
    <property type="match status" value="1"/>
</dbReference>
<evidence type="ECO:0000259" key="1">
    <source>
        <dbReference type="PROSITE" id="PS50995"/>
    </source>
</evidence>
<dbReference type="Proteomes" id="UP000464524">
    <property type="component" value="Chromosome"/>
</dbReference>
<protein>
    <recommendedName>
        <fullName evidence="1">HTH marR-type domain-containing protein</fullName>
    </recommendedName>
</protein>
<dbReference type="GO" id="GO:0006950">
    <property type="term" value="P:response to stress"/>
    <property type="evidence" value="ECO:0007669"/>
    <property type="project" value="TreeGrafter"/>
</dbReference>
<feature type="domain" description="HTH marR-type" evidence="1">
    <location>
        <begin position="2"/>
        <end position="136"/>
    </location>
</feature>
<dbReference type="InterPro" id="IPR000835">
    <property type="entry name" value="HTH_MarR-typ"/>
</dbReference>
<dbReference type="AlphaFoldDB" id="A0A857JHL7"/>
<organism evidence="2 3">
    <name type="scientific">Paraglaciecola mesophila</name>
    <dbReference type="NCBI Taxonomy" id="197222"/>
    <lineage>
        <taxon>Bacteria</taxon>
        <taxon>Pseudomonadati</taxon>
        <taxon>Pseudomonadota</taxon>
        <taxon>Gammaproteobacteria</taxon>
        <taxon>Alteromonadales</taxon>
        <taxon>Alteromonadaceae</taxon>
        <taxon>Paraglaciecola</taxon>
    </lineage>
</organism>